<accession>A0A975S6C1</accession>
<keyword evidence="7" id="KW-0003">3Fe-4S</keyword>
<dbReference type="RefSeq" id="WP_207348432.1">
    <property type="nucleotide sequence ID" value="NZ_CP076456.1"/>
</dbReference>
<gene>
    <name evidence="8" type="ORF">KG104_01970</name>
</gene>
<dbReference type="PANTHER" id="PTHR36923:SF3">
    <property type="entry name" value="FERREDOXIN"/>
    <property type="match status" value="1"/>
</dbReference>
<evidence type="ECO:0000256" key="1">
    <source>
        <dbReference type="ARBA" id="ARBA00001927"/>
    </source>
</evidence>
<dbReference type="InterPro" id="IPR051269">
    <property type="entry name" value="Fe-S_cluster_ET"/>
</dbReference>
<keyword evidence="6" id="KW-0411">Iron-sulfur</keyword>
<dbReference type="Proteomes" id="UP000680588">
    <property type="component" value="Chromosome"/>
</dbReference>
<reference evidence="8" key="1">
    <citation type="submission" date="2021-06" db="EMBL/GenBank/DDBJ databases">
        <title>Novel species in genus Arthrobacter.</title>
        <authorList>
            <person name="Zhang G."/>
        </authorList>
    </citation>
    <scope>NUCLEOTIDE SEQUENCE</scope>
    <source>
        <strain evidence="8">Zg-ZUI122</strain>
    </source>
</reference>
<keyword evidence="3" id="KW-0479">Metal-binding</keyword>
<keyword evidence="5" id="KW-0408">Iron</keyword>
<dbReference type="Gene3D" id="3.30.70.20">
    <property type="match status" value="1"/>
</dbReference>
<dbReference type="PANTHER" id="PTHR36923">
    <property type="entry name" value="FERREDOXIN"/>
    <property type="match status" value="1"/>
</dbReference>
<evidence type="ECO:0000256" key="5">
    <source>
        <dbReference type="ARBA" id="ARBA00023004"/>
    </source>
</evidence>
<dbReference type="KEGG" id="asun:KG104_01970"/>
<evidence type="ECO:0000313" key="8">
    <source>
        <dbReference type="EMBL" id="QWQ36611.1"/>
    </source>
</evidence>
<dbReference type="Pfam" id="PF13370">
    <property type="entry name" value="Fer4_13"/>
    <property type="match status" value="1"/>
</dbReference>
<dbReference type="EMBL" id="CP076456">
    <property type="protein sequence ID" value="QWQ36611.1"/>
    <property type="molecule type" value="Genomic_DNA"/>
</dbReference>
<dbReference type="SUPFAM" id="SSF54862">
    <property type="entry name" value="4Fe-4S ferredoxins"/>
    <property type="match status" value="1"/>
</dbReference>
<keyword evidence="9" id="KW-1185">Reference proteome</keyword>
<evidence type="ECO:0000256" key="4">
    <source>
        <dbReference type="ARBA" id="ARBA00022982"/>
    </source>
</evidence>
<dbReference type="GO" id="GO:0051538">
    <property type="term" value="F:3 iron, 4 sulfur cluster binding"/>
    <property type="evidence" value="ECO:0007669"/>
    <property type="project" value="UniProtKB-KW"/>
</dbReference>
<evidence type="ECO:0000256" key="2">
    <source>
        <dbReference type="ARBA" id="ARBA00022448"/>
    </source>
</evidence>
<evidence type="ECO:0000256" key="6">
    <source>
        <dbReference type="ARBA" id="ARBA00023014"/>
    </source>
</evidence>
<dbReference type="GO" id="GO:0046872">
    <property type="term" value="F:metal ion binding"/>
    <property type="evidence" value="ECO:0007669"/>
    <property type="project" value="UniProtKB-KW"/>
</dbReference>
<evidence type="ECO:0000256" key="3">
    <source>
        <dbReference type="ARBA" id="ARBA00022723"/>
    </source>
</evidence>
<organism evidence="8 9">
    <name type="scientific">Arthrobacter sunyaminii</name>
    <dbReference type="NCBI Taxonomy" id="2816859"/>
    <lineage>
        <taxon>Bacteria</taxon>
        <taxon>Bacillati</taxon>
        <taxon>Actinomycetota</taxon>
        <taxon>Actinomycetes</taxon>
        <taxon>Micrococcales</taxon>
        <taxon>Micrococcaceae</taxon>
        <taxon>Arthrobacter</taxon>
    </lineage>
</organism>
<comment type="cofactor">
    <cofactor evidence="1">
        <name>[3Fe-4S] cluster</name>
        <dbReference type="ChEBI" id="CHEBI:21137"/>
    </cofactor>
</comment>
<evidence type="ECO:0000256" key="7">
    <source>
        <dbReference type="ARBA" id="ARBA00023291"/>
    </source>
</evidence>
<protein>
    <submittedName>
        <fullName evidence="8">Ferredoxin</fullName>
    </submittedName>
</protein>
<evidence type="ECO:0000313" key="9">
    <source>
        <dbReference type="Proteomes" id="UP000680588"/>
    </source>
</evidence>
<dbReference type="AlphaFoldDB" id="A0A975S6C1"/>
<proteinExistence type="predicted"/>
<name>A0A975S6C1_9MICC</name>
<keyword evidence="2" id="KW-0813">Transport</keyword>
<sequence>MQIEAVRRTCIGAGQCVFAAPETFDQDDDGLVVLLREDATTETDLASVRQAVNICPSRSISLTTVPAGN</sequence>
<keyword evidence="4" id="KW-0249">Electron transport</keyword>